<dbReference type="AlphaFoldDB" id="A0AAD5XML9"/>
<evidence type="ECO:0000313" key="10">
    <source>
        <dbReference type="EMBL" id="KAJ3177722.1"/>
    </source>
</evidence>
<keyword evidence="4 7" id="KW-0863">Zinc-finger</keyword>
<feature type="repeat" description="WD" evidence="6">
    <location>
        <begin position="221"/>
        <end position="261"/>
    </location>
</feature>
<sequence length="512" mass="55198">MNETELQVAAPVAEMRGHSNSISTLCIYDGKLYSAGKDKEIREWDLETYTEARIFKGHTRWIRALAAGDGLLFSGSWDDTLRVWDLSTGACRHVLSSPATHALHYDSPSGRLFSGSGEGRVVYEWDLATCEQSGPINELLITGEGSGTVACIAGDGVRLVVGLSDGTLAVFAMQTGQQLAMLEGHTSETTDIKLLPTGAMFTSGNDQAVIEWGQTLMLRRFEDHGAYVTAIDLTSTAGLISATWNGFVRLWDLRSGRLSAMIRAHRLSVNVVAVHGERLITAGAEGTIKIWDLSLLPPPPVQNQSLATPIASPGPIFGGQDHGMSGYPAAGFHSRPHYGGPHNYQQPHHMQQHIPYANQGPYFPHPAMQPPLHDPHMQHPHLQAPPPTHQHNGAASPAPPASPYQDFARSPQVSHHSSPAMSRHGGDGGGSSNTGVGRPAIPCQFFARGACRYGDSCRFAHVVATNGGERGPNFIAQHQQPQHRPPQAQQGQQQQQQAADAGEPTPLSSRWT</sequence>
<organism evidence="10 11">
    <name type="scientific">Geranomyces variabilis</name>
    <dbReference type="NCBI Taxonomy" id="109894"/>
    <lineage>
        <taxon>Eukaryota</taxon>
        <taxon>Fungi</taxon>
        <taxon>Fungi incertae sedis</taxon>
        <taxon>Chytridiomycota</taxon>
        <taxon>Chytridiomycota incertae sedis</taxon>
        <taxon>Chytridiomycetes</taxon>
        <taxon>Spizellomycetales</taxon>
        <taxon>Powellomycetaceae</taxon>
        <taxon>Geranomyces</taxon>
    </lineage>
</organism>
<evidence type="ECO:0000256" key="1">
    <source>
        <dbReference type="ARBA" id="ARBA00022574"/>
    </source>
</evidence>
<evidence type="ECO:0000256" key="3">
    <source>
        <dbReference type="ARBA" id="ARBA00022737"/>
    </source>
</evidence>
<dbReference type="InterPro" id="IPR019775">
    <property type="entry name" value="WD40_repeat_CS"/>
</dbReference>
<dbReference type="InterPro" id="IPR020472">
    <property type="entry name" value="WD40_PAC1"/>
</dbReference>
<dbReference type="InterPro" id="IPR015943">
    <property type="entry name" value="WD40/YVTN_repeat-like_dom_sf"/>
</dbReference>
<proteinExistence type="predicted"/>
<reference evidence="10" key="1">
    <citation type="submission" date="2020-05" db="EMBL/GenBank/DDBJ databases">
        <title>Phylogenomic resolution of chytrid fungi.</title>
        <authorList>
            <person name="Stajich J.E."/>
            <person name="Amses K."/>
            <person name="Simmons R."/>
            <person name="Seto K."/>
            <person name="Myers J."/>
            <person name="Bonds A."/>
            <person name="Quandt C.A."/>
            <person name="Barry K."/>
            <person name="Liu P."/>
            <person name="Grigoriev I."/>
            <person name="Longcore J.E."/>
            <person name="James T.Y."/>
        </authorList>
    </citation>
    <scope>NUCLEOTIDE SEQUENCE</scope>
    <source>
        <strain evidence="10">JEL0379</strain>
    </source>
</reference>
<dbReference type="PROSITE" id="PS00678">
    <property type="entry name" value="WD_REPEATS_1"/>
    <property type="match status" value="2"/>
</dbReference>
<dbReference type="GO" id="GO:0008270">
    <property type="term" value="F:zinc ion binding"/>
    <property type="evidence" value="ECO:0007669"/>
    <property type="project" value="UniProtKB-KW"/>
</dbReference>
<dbReference type="PRINTS" id="PR00320">
    <property type="entry name" value="GPROTEINBRPT"/>
</dbReference>
<dbReference type="PROSITE" id="PS50294">
    <property type="entry name" value="WD_REPEATS_REGION"/>
    <property type="match status" value="2"/>
</dbReference>
<feature type="region of interest" description="Disordered" evidence="8">
    <location>
        <begin position="355"/>
        <end position="435"/>
    </location>
</feature>
<dbReference type="Gene3D" id="4.10.1000.10">
    <property type="entry name" value="Zinc finger, CCCH-type"/>
    <property type="match status" value="1"/>
</dbReference>
<dbReference type="PANTHER" id="PTHR22847">
    <property type="entry name" value="WD40 REPEAT PROTEIN"/>
    <property type="match status" value="1"/>
</dbReference>
<evidence type="ECO:0000256" key="4">
    <source>
        <dbReference type="ARBA" id="ARBA00022771"/>
    </source>
</evidence>
<evidence type="ECO:0000256" key="7">
    <source>
        <dbReference type="PROSITE-ProRule" id="PRU00723"/>
    </source>
</evidence>
<dbReference type="Gene3D" id="2.130.10.10">
    <property type="entry name" value="YVTN repeat-like/Quinoprotein amine dehydrogenase"/>
    <property type="match status" value="2"/>
</dbReference>
<accession>A0AAD5XML9</accession>
<evidence type="ECO:0000259" key="9">
    <source>
        <dbReference type="PROSITE" id="PS50103"/>
    </source>
</evidence>
<dbReference type="PROSITE" id="PS50103">
    <property type="entry name" value="ZF_C3H1"/>
    <property type="match status" value="1"/>
</dbReference>
<feature type="region of interest" description="Disordered" evidence="8">
    <location>
        <begin position="470"/>
        <end position="512"/>
    </location>
</feature>
<dbReference type="InterPro" id="IPR036855">
    <property type="entry name" value="Znf_CCCH_sf"/>
</dbReference>
<dbReference type="GO" id="GO:1990234">
    <property type="term" value="C:transferase complex"/>
    <property type="evidence" value="ECO:0007669"/>
    <property type="project" value="UniProtKB-ARBA"/>
</dbReference>
<dbReference type="InterPro" id="IPR036322">
    <property type="entry name" value="WD40_repeat_dom_sf"/>
</dbReference>
<dbReference type="SUPFAM" id="SSF90229">
    <property type="entry name" value="CCCH zinc finger"/>
    <property type="match status" value="1"/>
</dbReference>
<feature type="compositionally biased region" description="Low complexity" evidence="8">
    <location>
        <begin position="476"/>
        <end position="499"/>
    </location>
</feature>
<dbReference type="SMART" id="SM00356">
    <property type="entry name" value="ZnF_C3H1"/>
    <property type="match status" value="1"/>
</dbReference>
<dbReference type="Pfam" id="PF00400">
    <property type="entry name" value="WD40"/>
    <property type="match status" value="4"/>
</dbReference>
<comment type="caution">
    <text evidence="10">The sequence shown here is derived from an EMBL/GenBank/DDBJ whole genome shotgun (WGS) entry which is preliminary data.</text>
</comment>
<evidence type="ECO:0000256" key="5">
    <source>
        <dbReference type="ARBA" id="ARBA00022833"/>
    </source>
</evidence>
<feature type="repeat" description="WD" evidence="6">
    <location>
        <begin position="55"/>
        <end position="94"/>
    </location>
</feature>
<keyword evidence="2 7" id="KW-0479">Metal-binding</keyword>
<evidence type="ECO:0000256" key="8">
    <source>
        <dbReference type="SAM" id="MobiDB-lite"/>
    </source>
</evidence>
<keyword evidence="5 7" id="KW-0862">Zinc</keyword>
<dbReference type="CDD" id="cd00200">
    <property type="entry name" value="WD40"/>
    <property type="match status" value="1"/>
</dbReference>
<evidence type="ECO:0000313" key="11">
    <source>
        <dbReference type="Proteomes" id="UP001212152"/>
    </source>
</evidence>
<dbReference type="SMART" id="SM00320">
    <property type="entry name" value="WD40"/>
    <property type="match status" value="7"/>
</dbReference>
<feature type="zinc finger region" description="C3H1-type" evidence="7">
    <location>
        <begin position="437"/>
        <end position="464"/>
    </location>
</feature>
<evidence type="ECO:0000256" key="6">
    <source>
        <dbReference type="PROSITE-ProRule" id="PRU00221"/>
    </source>
</evidence>
<name>A0AAD5XML9_9FUNG</name>
<feature type="domain" description="C3H1-type" evidence="9">
    <location>
        <begin position="437"/>
        <end position="464"/>
    </location>
</feature>
<dbReference type="EMBL" id="JADGJQ010000031">
    <property type="protein sequence ID" value="KAJ3177722.1"/>
    <property type="molecule type" value="Genomic_DNA"/>
</dbReference>
<dbReference type="PROSITE" id="PS50082">
    <property type="entry name" value="WD_REPEATS_2"/>
    <property type="match status" value="4"/>
</dbReference>
<dbReference type="PANTHER" id="PTHR22847:SF637">
    <property type="entry name" value="WD REPEAT DOMAIN 5B"/>
    <property type="match status" value="1"/>
</dbReference>
<dbReference type="InterPro" id="IPR000571">
    <property type="entry name" value="Znf_CCCH"/>
</dbReference>
<feature type="compositionally biased region" description="Polar residues" evidence="8">
    <location>
        <begin position="411"/>
        <end position="420"/>
    </location>
</feature>
<dbReference type="InterPro" id="IPR001680">
    <property type="entry name" value="WD40_rpt"/>
</dbReference>
<feature type="repeat" description="WD" evidence="6">
    <location>
        <begin position="262"/>
        <end position="294"/>
    </location>
</feature>
<dbReference type="Proteomes" id="UP001212152">
    <property type="component" value="Unassembled WGS sequence"/>
</dbReference>
<keyword evidence="1 6" id="KW-0853">WD repeat</keyword>
<gene>
    <name evidence="10" type="primary">TEP1</name>
    <name evidence="10" type="ORF">HDU87_004244</name>
</gene>
<feature type="repeat" description="WD" evidence="6">
    <location>
        <begin position="15"/>
        <end position="54"/>
    </location>
</feature>
<dbReference type="Pfam" id="PF00642">
    <property type="entry name" value="zf-CCCH"/>
    <property type="match status" value="1"/>
</dbReference>
<keyword evidence="11" id="KW-1185">Reference proteome</keyword>
<evidence type="ECO:0000256" key="2">
    <source>
        <dbReference type="ARBA" id="ARBA00022723"/>
    </source>
</evidence>
<protein>
    <submittedName>
        <fullName evidence="10">Telomerase protein component 1</fullName>
    </submittedName>
</protein>
<dbReference type="SUPFAM" id="SSF50978">
    <property type="entry name" value="WD40 repeat-like"/>
    <property type="match status" value="1"/>
</dbReference>
<keyword evidence="3" id="KW-0677">Repeat</keyword>